<organism evidence="2 3">
    <name type="scientific">Athelia psychrophila</name>
    <dbReference type="NCBI Taxonomy" id="1759441"/>
    <lineage>
        <taxon>Eukaryota</taxon>
        <taxon>Fungi</taxon>
        <taxon>Dikarya</taxon>
        <taxon>Basidiomycota</taxon>
        <taxon>Agaricomycotina</taxon>
        <taxon>Agaricomycetes</taxon>
        <taxon>Agaricomycetidae</taxon>
        <taxon>Atheliales</taxon>
        <taxon>Atheliaceae</taxon>
        <taxon>Athelia</taxon>
    </lineage>
</organism>
<dbReference type="AlphaFoldDB" id="A0A166P4L3"/>
<feature type="compositionally biased region" description="Polar residues" evidence="1">
    <location>
        <begin position="113"/>
        <end position="151"/>
    </location>
</feature>
<dbReference type="EMBL" id="KV417519">
    <property type="protein sequence ID" value="KZP25705.1"/>
    <property type="molecule type" value="Genomic_DNA"/>
</dbReference>
<sequence length="237" mass="25394">MGFRRPNTVDKPWRVQKLAHRQVGVKSSGSSSTNDPRFVPDSVVTGMTVHPYDLADMPNRQVGTSALPCASSLSPLAKFPASPSSTRRPVSKKTIGSGRPMAARKTSVVYFTDSDSNSADSSRQNGRPASPTQNLKRVADSISSGKQSSRGTPPKKSIITWPSSATHKPKIPSDISHPHFQNAGRKPISGLCNIPAQPQPNDLSSLVADGQFCHLRIGAERGIIHVISVILKALTDK</sequence>
<keyword evidence="3" id="KW-1185">Reference proteome</keyword>
<feature type="region of interest" description="Disordered" evidence="1">
    <location>
        <begin position="71"/>
        <end position="171"/>
    </location>
</feature>
<evidence type="ECO:0000256" key="1">
    <source>
        <dbReference type="SAM" id="MobiDB-lite"/>
    </source>
</evidence>
<protein>
    <submittedName>
        <fullName evidence="2">Uncharacterized protein</fullName>
    </submittedName>
</protein>
<evidence type="ECO:0000313" key="2">
    <source>
        <dbReference type="EMBL" id="KZP25705.1"/>
    </source>
</evidence>
<reference evidence="2 3" key="1">
    <citation type="journal article" date="2016" name="Mol. Biol. Evol.">
        <title>Comparative Genomics of Early-Diverging Mushroom-Forming Fungi Provides Insights into the Origins of Lignocellulose Decay Capabilities.</title>
        <authorList>
            <person name="Nagy L.G."/>
            <person name="Riley R."/>
            <person name="Tritt A."/>
            <person name="Adam C."/>
            <person name="Daum C."/>
            <person name="Floudas D."/>
            <person name="Sun H."/>
            <person name="Yadav J.S."/>
            <person name="Pangilinan J."/>
            <person name="Larsson K.H."/>
            <person name="Matsuura K."/>
            <person name="Barry K."/>
            <person name="Labutti K."/>
            <person name="Kuo R."/>
            <person name="Ohm R.A."/>
            <person name="Bhattacharya S.S."/>
            <person name="Shirouzu T."/>
            <person name="Yoshinaga Y."/>
            <person name="Martin F.M."/>
            <person name="Grigoriev I.V."/>
            <person name="Hibbett D.S."/>
        </authorList>
    </citation>
    <scope>NUCLEOTIDE SEQUENCE [LARGE SCALE GENOMIC DNA]</scope>
    <source>
        <strain evidence="2 3">CBS 109695</strain>
    </source>
</reference>
<gene>
    <name evidence="2" type="ORF">FIBSPDRAFT_379996</name>
</gene>
<dbReference type="Proteomes" id="UP000076532">
    <property type="component" value="Unassembled WGS sequence"/>
</dbReference>
<accession>A0A166P4L3</accession>
<feature type="region of interest" description="Disordered" evidence="1">
    <location>
        <begin position="1"/>
        <end position="38"/>
    </location>
</feature>
<feature type="compositionally biased region" description="Polar residues" evidence="1">
    <location>
        <begin position="25"/>
        <end position="35"/>
    </location>
</feature>
<proteinExistence type="predicted"/>
<name>A0A166P4L3_9AGAM</name>
<evidence type="ECO:0000313" key="3">
    <source>
        <dbReference type="Proteomes" id="UP000076532"/>
    </source>
</evidence>